<reference evidence="3 4" key="1">
    <citation type="submission" date="2018-09" db="EMBL/GenBank/DDBJ databases">
        <authorList>
            <person name="Wang Z."/>
        </authorList>
    </citation>
    <scope>NUCLEOTIDE SEQUENCE [LARGE SCALE GENOMIC DNA]</scope>
    <source>
        <strain evidence="3 4">ALS 81</strain>
    </source>
</reference>
<evidence type="ECO:0000256" key="1">
    <source>
        <dbReference type="SAM" id="MobiDB-lite"/>
    </source>
</evidence>
<dbReference type="AlphaFoldDB" id="A0A420ELA8"/>
<evidence type="ECO:0000313" key="3">
    <source>
        <dbReference type="EMBL" id="RKF21478.1"/>
    </source>
</evidence>
<accession>A0A420ELA8</accession>
<sequence length="64" mass="7240">MKHILLAVLLATTSISALIPLSASAQIVGDHREDRRDDRQDTREVCRDQEGHGKDKRDCKQDAR</sequence>
<comment type="caution">
    <text evidence="3">The sequence shown here is derived from an EMBL/GenBank/DDBJ whole genome shotgun (WGS) entry which is preliminary data.</text>
</comment>
<feature type="signal peptide" evidence="2">
    <location>
        <begin position="1"/>
        <end position="25"/>
    </location>
</feature>
<feature type="region of interest" description="Disordered" evidence="1">
    <location>
        <begin position="28"/>
        <end position="64"/>
    </location>
</feature>
<dbReference type="RefSeq" id="WP_120353281.1">
    <property type="nucleotide sequence ID" value="NZ_RAQO01000002.1"/>
</dbReference>
<dbReference type="EMBL" id="RAQO01000002">
    <property type="protein sequence ID" value="RKF21478.1"/>
    <property type="molecule type" value="Genomic_DNA"/>
</dbReference>
<evidence type="ECO:0000256" key="2">
    <source>
        <dbReference type="SAM" id="SignalP"/>
    </source>
</evidence>
<feature type="compositionally biased region" description="Basic and acidic residues" evidence="1">
    <location>
        <begin position="29"/>
        <end position="64"/>
    </location>
</feature>
<organism evidence="3 4">
    <name type="scientific">Alginatibacterium sediminis</name>
    <dbReference type="NCBI Taxonomy" id="2164068"/>
    <lineage>
        <taxon>Bacteria</taxon>
        <taxon>Pseudomonadati</taxon>
        <taxon>Pseudomonadota</taxon>
        <taxon>Gammaproteobacteria</taxon>
        <taxon>Alteromonadales</taxon>
        <taxon>Alteromonadaceae</taxon>
        <taxon>Alginatibacterium</taxon>
    </lineage>
</organism>
<keyword evidence="2" id="KW-0732">Signal</keyword>
<keyword evidence="4" id="KW-1185">Reference proteome</keyword>
<protein>
    <submittedName>
        <fullName evidence="3">Uncharacterized protein</fullName>
    </submittedName>
</protein>
<gene>
    <name evidence="3" type="ORF">DBZ36_02175</name>
</gene>
<feature type="chain" id="PRO_5019299205" evidence="2">
    <location>
        <begin position="26"/>
        <end position="64"/>
    </location>
</feature>
<dbReference type="Proteomes" id="UP000286482">
    <property type="component" value="Unassembled WGS sequence"/>
</dbReference>
<evidence type="ECO:0000313" key="4">
    <source>
        <dbReference type="Proteomes" id="UP000286482"/>
    </source>
</evidence>
<proteinExistence type="predicted"/>
<name>A0A420ELA8_9ALTE</name>